<organism evidence="1 2">
    <name type="scientific">Halopseudomonas pachastrellae</name>
    <dbReference type="NCBI Taxonomy" id="254161"/>
    <lineage>
        <taxon>Bacteria</taxon>
        <taxon>Pseudomonadati</taxon>
        <taxon>Pseudomonadota</taxon>
        <taxon>Gammaproteobacteria</taxon>
        <taxon>Pseudomonadales</taxon>
        <taxon>Pseudomonadaceae</taxon>
        <taxon>Halopseudomonas</taxon>
    </lineage>
</organism>
<dbReference type="AlphaFoldDB" id="A0A1S8DC69"/>
<proteinExistence type="predicted"/>
<evidence type="ECO:0000313" key="2">
    <source>
        <dbReference type="Proteomes" id="UP000242847"/>
    </source>
</evidence>
<dbReference type="RefSeq" id="WP_083728523.1">
    <property type="nucleotide sequence ID" value="NZ_FOUD01000025.1"/>
</dbReference>
<keyword evidence="2" id="KW-1185">Reference proteome</keyword>
<sequence length="159" mass="18143">MNNVKNWLADLAVLPEVNLARRWLPVRSTHQCDTLTLDKLMHTLQALGPVSGWLQTAGEVVWLNKQQVQLAAHTPPLAAELFAGDTCWQLSSLPRGRWQLDRHDVNLDEQEPTHLARVVRHLAVQRGRQLMYWQLWQAGEDNAPECRAAVLRSFEESPV</sequence>
<dbReference type="EMBL" id="MUBC01000039">
    <property type="protein sequence ID" value="ONM42993.1"/>
    <property type="molecule type" value="Genomic_DNA"/>
</dbReference>
<accession>A0A1S8DC69</accession>
<comment type="caution">
    <text evidence="1">The sequence shown here is derived from an EMBL/GenBank/DDBJ whole genome shotgun (WGS) entry which is preliminary data.</text>
</comment>
<evidence type="ECO:0000313" key="1">
    <source>
        <dbReference type="EMBL" id="ONM42993.1"/>
    </source>
</evidence>
<dbReference type="Proteomes" id="UP000242847">
    <property type="component" value="Unassembled WGS sequence"/>
</dbReference>
<protein>
    <submittedName>
        <fullName evidence="1">Uncharacterized protein</fullName>
    </submittedName>
</protein>
<reference evidence="1 2" key="1">
    <citation type="submission" date="2017-01" db="EMBL/GenBank/DDBJ databases">
        <title>Draft genome sequence of Pseudomonas pachastrellae type strain CCUG 46540T from a deep sea.</title>
        <authorList>
            <person name="Gomila M."/>
            <person name="Mulet M."/>
            <person name="Lalucat J."/>
            <person name="Garcia-Valdes E."/>
        </authorList>
    </citation>
    <scope>NUCLEOTIDE SEQUENCE [LARGE SCALE GENOMIC DNA]</scope>
    <source>
        <strain evidence="1 2">CCUG 46540</strain>
    </source>
</reference>
<gene>
    <name evidence="1" type="ORF">BXT89_15160</name>
</gene>
<name>A0A1S8DC69_9GAMM</name>
<dbReference type="STRING" id="254161.SAMN05216256_12532"/>